<dbReference type="eggNOG" id="COG1680">
    <property type="taxonomic scope" value="Bacteria"/>
</dbReference>
<sequence>MKFGAPGVLVGLDGKNGDVKVRSGVGNRITRMPVPWEAKFRIGSFTKTFVAATLLQLVGEGRLSLDDTVDHWLPGLVAGNGNDGAKITVRQLLQHTSGLPDYTHFMPWLGDKEKFLTERATTMTPREAMALAMKSAPLFEPGASWSYSNTNYLLAGMIIGAVTGNSWRDEVTRRIIKPLKLDNTSIPGTKTTLPAPHAVGYQRFPGDGATAEDPKFGAEIDATVMNPSWANAAGEMISTVDDTNRFLRALLGGKVLKPAQLAQMRTTVDTDDVFRKILPGVRYGLGIMYVPNSCGGAWTHGGDIHGFKTRNGVTSDGSRSVVVSINTDSPKPDPGVNLPATDLAYDLVNHALCGPDTASAR</sequence>
<organism evidence="2 3">
    <name type="scientific">Amycolatopsis rifamycinica</name>
    <dbReference type="NCBI Taxonomy" id="287986"/>
    <lineage>
        <taxon>Bacteria</taxon>
        <taxon>Bacillati</taxon>
        <taxon>Actinomycetota</taxon>
        <taxon>Actinomycetes</taxon>
        <taxon>Pseudonocardiales</taxon>
        <taxon>Pseudonocardiaceae</taxon>
        <taxon>Amycolatopsis</taxon>
    </lineage>
</organism>
<proteinExistence type="predicted"/>
<dbReference type="Gene3D" id="3.40.710.10">
    <property type="entry name" value="DD-peptidase/beta-lactamase superfamily"/>
    <property type="match status" value="1"/>
</dbReference>
<dbReference type="InterPro" id="IPR050491">
    <property type="entry name" value="AmpC-like"/>
</dbReference>
<dbReference type="EMBL" id="JMQI01000026">
    <property type="protein sequence ID" value="KDN21821.1"/>
    <property type="molecule type" value="Genomic_DNA"/>
</dbReference>
<dbReference type="InterPro" id="IPR001466">
    <property type="entry name" value="Beta-lactam-related"/>
</dbReference>
<keyword evidence="3" id="KW-1185">Reference proteome</keyword>
<evidence type="ECO:0000313" key="2">
    <source>
        <dbReference type="EMBL" id="KDN21821.1"/>
    </source>
</evidence>
<dbReference type="PANTHER" id="PTHR46825">
    <property type="entry name" value="D-ALANYL-D-ALANINE-CARBOXYPEPTIDASE/ENDOPEPTIDASE AMPH"/>
    <property type="match status" value="1"/>
</dbReference>
<dbReference type="Proteomes" id="UP000027345">
    <property type="component" value="Unassembled WGS sequence"/>
</dbReference>
<name>A0A066U2Z8_9PSEU</name>
<evidence type="ECO:0000259" key="1">
    <source>
        <dbReference type="Pfam" id="PF00144"/>
    </source>
</evidence>
<dbReference type="Pfam" id="PF00144">
    <property type="entry name" value="Beta-lactamase"/>
    <property type="match status" value="1"/>
</dbReference>
<evidence type="ECO:0000313" key="3">
    <source>
        <dbReference type="Proteomes" id="UP000027345"/>
    </source>
</evidence>
<comment type="caution">
    <text evidence="2">The sequence shown here is derived from an EMBL/GenBank/DDBJ whole genome shotgun (WGS) entry which is preliminary data.</text>
</comment>
<dbReference type="STRING" id="287986.DV20_12890"/>
<reference evidence="2 3" key="1">
    <citation type="submission" date="2014-05" db="EMBL/GenBank/DDBJ databases">
        <title>Draft genome sequence of Amycolatopsis rifamycinica DSM 46095.</title>
        <authorList>
            <person name="Lal R."/>
            <person name="Saxena A."/>
            <person name="Kumari R."/>
            <person name="Mukherjee U."/>
            <person name="Singh P."/>
            <person name="Sangwan N."/>
            <person name="Mahato N.K."/>
        </authorList>
    </citation>
    <scope>NUCLEOTIDE SEQUENCE [LARGE SCALE GENOMIC DNA]</scope>
    <source>
        <strain evidence="2 3">DSM 46095</strain>
    </source>
</reference>
<keyword evidence="2" id="KW-0378">Hydrolase</keyword>
<dbReference type="SUPFAM" id="SSF56601">
    <property type="entry name" value="beta-lactamase/transpeptidase-like"/>
    <property type="match status" value="1"/>
</dbReference>
<keyword evidence="2" id="KW-0121">Carboxypeptidase</keyword>
<gene>
    <name evidence="2" type="ORF">DV20_12890</name>
</gene>
<dbReference type="GO" id="GO:0004180">
    <property type="term" value="F:carboxypeptidase activity"/>
    <property type="evidence" value="ECO:0007669"/>
    <property type="project" value="UniProtKB-KW"/>
</dbReference>
<dbReference type="PANTHER" id="PTHR46825:SF7">
    <property type="entry name" value="D-ALANYL-D-ALANINE CARBOXYPEPTIDASE"/>
    <property type="match status" value="1"/>
</dbReference>
<keyword evidence="2" id="KW-0645">Protease</keyword>
<dbReference type="InterPro" id="IPR012338">
    <property type="entry name" value="Beta-lactam/transpept-like"/>
</dbReference>
<protein>
    <submittedName>
        <fullName evidence="2">D-alanyl-D-alanine carboxypeptidase</fullName>
    </submittedName>
</protein>
<dbReference type="AlphaFoldDB" id="A0A066U2Z8"/>
<accession>A0A066U2Z8</accession>
<feature type="domain" description="Beta-lactamase-related" evidence="1">
    <location>
        <begin position="6"/>
        <end position="343"/>
    </location>
</feature>